<accession>A0A150SB01</accession>
<dbReference type="AlphaFoldDB" id="A0A150SB01"/>
<gene>
    <name evidence="1" type="ORF">BE17_25760</name>
</gene>
<dbReference type="EMBL" id="JEMB01001209">
    <property type="protein sequence ID" value="KYF89567.1"/>
    <property type="molecule type" value="Genomic_DNA"/>
</dbReference>
<name>A0A150SB01_SORCE</name>
<reference evidence="1 2" key="1">
    <citation type="submission" date="2014-02" db="EMBL/GenBank/DDBJ databases">
        <title>The small core and large imbalanced accessory genome model reveals a collaborative survival strategy of Sorangium cellulosum strains in nature.</title>
        <authorList>
            <person name="Han K."/>
            <person name="Peng R."/>
            <person name="Blom J."/>
            <person name="Li Y.-Z."/>
        </authorList>
    </citation>
    <scope>NUCLEOTIDE SEQUENCE [LARGE SCALE GENOMIC DNA]</scope>
    <source>
        <strain evidence="1 2">So0011-07</strain>
    </source>
</reference>
<sequence>MQESRAGTAVAWTRPSPEKCAGMMGKAIEAGLRGLLAGSALLIGAGLSSTLAWGAERGAGMEGT</sequence>
<organism evidence="1 2">
    <name type="scientific">Sorangium cellulosum</name>
    <name type="common">Polyangium cellulosum</name>
    <dbReference type="NCBI Taxonomy" id="56"/>
    <lineage>
        <taxon>Bacteria</taxon>
        <taxon>Pseudomonadati</taxon>
        <taxon>Myxococcota</taxon>
        <taxon>Polyangia</taxon>
        <taxon>Polyangiales</taxon>
        <taxon>Polyangiaceae</taxon>
        <taxon>Sorangium</taxon>
    </lineage>
</organism>
<dbReference type="Proteomes" id="UP000075635">
    <property type="component" value="Unassembled WGS sequence"/>
</dbReference>
<protein>
    <submittedName>
        <fullName evidence="1">Uncharacterized protein</fullName>
    </submittedName>
</protein>
<evidence type="ECO:0000313" key="2">
    <source>
        <dbReference type="Proteomes" id="UP000075635"/>
    </source>
</evidence>
<proteinExistence type="predicted"/>
<comment type="caution">
    <text evidence="1">The sequence shown here is derived from an EMBL/GenBank/DDBJ whole genome shotgun (WGS) entry which is preliminary data.</text>
</comment>
<evidence type="ECO:0000313" key="1">
    <source>
        <dbReference type="EMBL" id="KYF89567.1"/>
    </source>
</evidence>